<dbReference type="PANTHER" id="PTHR48098:SF1">
    <property type="entry name" value="DIACYLGLYCEROL ACYLTRANSFERASE_MYCOLYLTRANSFERASE AG85A"/>
    <property type="match status" value="1"/>
</dbReference>
<proteinExistence type="predicted"/>
<dbReference type="Gene3D" id="3.40.50.1820">
    <property type="entry name" value="alpha/beta hydrolase"/>
    <property type="match status" value="1"/>
</dbReference>
<dbReference type="InterPro" id="IPR029058">
    <property type="entry name" value="AB_hydrolase_fold"/>
</dbReference>
<dbReference type="Proteomes" id="UP000576082">
    <property type="component" value="Unassembled WGS sequence"/>
</dbReference>
<gene>
    <name evidence="1" type="ORF">HHU12_07730</name>
</gene>
<accession>A0A7X9RRG6</accession>
<evidence type="ECO:0000313" key="1">
    <source>
        <dbReference type="EMBL" id="NME67848.1"/>
    </source>
</evidence>
<dbReference type="RefSeq" id="WP_169656169.1">
    <property type="nucleotide sequence ID" value="NZ_JABANE010000015.1"/>
</dbReference>
<organism evidence="1 2">
    <name type="scientific">Flammeovirga aprica JL-4</name>
    <dbReference type="NCBI Taxonomy" id="694437"/>
    <lineage>
        <taxon>Bacteria</taxon>
        <taxon>Pseudomonadati</taxon>
        <taxon>Bacteroidota</taxon>
        <taxon>Cytophagia</taxon>
        <taxon>Cytophagales</taxon>
        <taxon>Flammeovirgaceae</taxon>
        <taxon>Flammeovirga</taxon>
    </lineage>
</organism>
<dbReference type="AlphaFoldDB" id="A0A7X9RRG6"/>
<dbReference type="InterPro" id="IPR000801">
    <property type="entry name" value="Esterase-like"/>
</dbReference>
<dbReference type="SUPFAM" id="SSF53474">
    <property type="entry name" value="alpha/beta-Hydrolases"/>
    <property type="match status" value="1"/>
</dbReference>
<evidence type="ECO:0000313" key="2">
    <source>
        <dbReference type="Proteomes" id="UP000576082"/>
    </source>
</evidence>
<protein>
    <submittedName>
        <fullName evidence="1">Esterase family protein</fullName>
    </submittedName>
</protein>
<sequence length="272" mass="30864">MSKSKFRTTELSNPKFEMDGLRFITVKTNNLKGRGDICVFVPEGDHKDLPIVTLLHGVYGSAWIWCMMGGAHVTANRLIKEGKIKPVILAMPSDGLWGDGSAYNDHHGYSFEKWIAEDVPQAVRENIPQTSKASPLFISGLSMGGFGALRIGAKYSAQYDGVSGHSSITEIQQMELFVEEKLDNYAQDKREDEDVLTAVLQHKATLPPFRFDCGNTDELITFNRVLHQQLNENNIEHVYEEFEGGHQWEYWYEHLEDTLLFFDKIEKQSISS</sequence>
<dbReference type="InterPro" id="IPR050583">
    <property type="entry name" value="Mycobacterial_A85_antigen"/>
</dbReference>
<dbReference type="GO" id="GO:0016747">
    <property type="term" value="F:acyltransferase activity, transferring groups other than amino-acyl groups"/>
    <property type="evidence" value="ECO:0007669"/>
    <property type="project" value="TreeGrafter"/>
</dbReference>
<reference evidence="1 2" key="1">
    <citation type="submission" date="2020-04" db="EMBL/GenBank/DDBJ databases">
        <title>Flammeovirga sp. SR4, a novel species isolated from seawater.</title>
        <authorList>
            <person name="Wang X."/>
        </authorList>
    </citation>
    <scope>NUCLEOTIDE SEQUENCE [LARGE SCALE GENOMIC DNA]</scope>
    <source>
        <strain evidence="1 2">ATCC 23126</strain>
    </source>
</reference>
<dbReference type="PANTHER" id="PTHR48098">
    <property type="entry name" value="ENTEROCHELIN ESTERASE-RELATED"/>
    <property type="match status" value="1"/>
</dbReference>
<name>A0A7X9RRG6_9BACT</name>
<comment type="caution">
    <text evidence="1">The sequence shown here is derived from an EMBL/GenBank/DDBJ whole genome shotgun (WGS) entry which is preliminary data.</text>
</comment>
<dbReference type="EMBL" id="JABANE010000015">
    <property type="protein sequence ID" value="NME67848.1"/>
    <property type="molecule type" value="Genomic_DNA"/>
</dbReference>
<dbReference type="Pfam" id="PF00756">
    <property type="entry name" value="Esterase"/>
    <property type="match status" value="1"/>
</dbReference>
<keyword evidence="2" id="KW-1185">Reference proteome</keyword>